<accession>A0A3F3GZL5</accession>
<dbReference type="STRING" id="709323.GCA_001047135_00903"/>
<evidence type="ECO:0000256" key="1">
    <source>
        <dbReference type="ARBA" id="ARBA00023125"/>
    </source>
</evidence>
<dbReference type="RefSeq" id="WP_059393776.1">
    <property type="nucleotide sequence ID" value="NZ_DF968081.1"/>
</dbReference>
<name>A0A3F3GZL5_9LACO</name>
<organism evidence="4">
    <name type="scientific">Fructobacillus tropaeoli</name>
    <dbReference type="NCBI Taxonomy" id="709323"/>
    <lineage>
        <taxon>Bacteria</taxon>
        <taxon>Bacillati</taxon>
        <taxon>Bacillota</taxon>
        <taxon>Bacilli</taxon>
        <taxon>Lactobacillales</taxon>
        <taxon>Lactobacillaceae</taxon>
        <taxon>Fructobacillus</taxon>
    </lineage>
</organism>
<gene>
    <name evidence="4" type="ORF">FTRO_0040950</name>
</gene>
<proteinExistence type="predicted"/>
<evidence type="ECO:0000313" key="4">
    <source>
        <dbReference type="EMBL" id="GAP04355.1"/>
    </source>
</evidence>
<keyword evidence="1 2" id="KW-0238">DNA-binding</keyword>
<dbReference type="EMBL" id="DF968081">
    <property type="protein sequence ID" value="GAP04355.1"/>
    <property type="molecule type" value="Genomic_DNA"/>
</dbReference>
<reference evidence="4" key="1">
    <citation type="journal article" date="2015" name="BMC Genomics">
        <title>Comparative genomics of Fructobacillus spp. and Leuconostoc spp. reveals niche-specific evolution of Fructobacillus spp.</title>
        <authorList>
            <person name="Endo A."/>
            <person name="Tanizawa Y."/>
            <person name="Tanaka N."/>
            <person name="Maeno S."/>
            <person name="Kumar H."/>
            <person name="Shiwa Y."/>
            <person name="Okada S."/>
            <person name="Yoshikawa H."/>
            <person name="Dicks L."/>
            <person name="Nakagawa J."/>
            <person name="Arita M."/>
        </authorList>
    </citation>
    <scope>NUCLEOTIDE SEQUENCE [LARGE SCALE GENOMIC DNA]</scope>
    <source>
        <strain evidence="4">F214-1</strain>
    </source>
</reference>
<dbReference type="InterPro" id="IPR001647">
    <property type="entry name" value="HTH_TetR"/>
</dbReference>
<evidence type="ECO:0000256" key="2">
    <source>
        <dbReference type="PROSITE-ProRule" id="PRU00335"/>
    </source>
</evidence>
<dbReference type="Pfam" id="PF14278">
    <property type="entry name" value="TetR_C_8"/>
    <property type="match status" value="1"/>
</dbReference>
<sequence>MKFGQQENIRVKQQIVDGFFEQLKEQPLSEIRVAQLIKSAGVARVSYYRNFDNIEDILTFYLTCLVTQHHEQEKQSSIPHSRTRETMKRRFTDSFVAFKSQEERFMLLIDRGLSSHIYEFFVNFGEIIKAKHPEKKHGFNYKHIFVFGASFHVMMAWLQNGAKESPEEMADFLVNTMPDSFFDKEPSVEK</sequence>
<dbReference type="AlphaFoldDB" id="A0A3F3GZL5"/>
<dbReference type="InterPro" id="IPR009057">
    <property type="entry name" value="Homeodomain-like_sf"/>
</dbReference>
<dbReference type="InterPro" id="IPR039532">
    <property type="entry name" value="TetR_C_Firmicutes"/>
</dbReference>
<dbReference type="SUPFAM" id="SSF46689">
    <property type="entry name" value="Homeodomain-like"/>
    <property type="match status" value="1"/>
</dbReference>
<protein>
    <submittedName>
        <fullName evidence="4">Transcriptional regulator, TetR family</fullName>
    </submittedName>
</protein>
<evidence type="ECO:0000259" key="3">
    <source>
        <dbReference type="PROSITE" id="PS50977"/>
    </source>
</evidence>
<dbReference type="Proteomes" id="UP000064514">
    <property type="component" value="Unassembled WGS sequence"/>
</dbReference>
<feature type="domain" description="HTH tetR-type" evidence="3">
    <location>
        <begin position="9"/>
        <end position="69"/>
    </location>
</feature>
<dbReference type="GO" id="GO:0003677">
    <property type="term" value="F:DNA binding"/>
    <property type="evidence" value="ECO:0007669"/>
    <property type="project" value="UniProtKB-UniRule"/>
</dbReference>
<feature type="DNA-binding region" description="H-T-H motif" evidence="2">
    <location>
        <begin position="32"/>
        <end position="51"/>
    </location>
</feature>
<dbReference type="Gene3D" id="1.10.357.10">
    <property type="entry name" value="Tetracycline Repressor, domain 2"/>
    <property type="match status" value="1"/>
</dbReference>
<dbReference type="PROSITE" id="PS50977">
    <property type="entry name" value="HTH_TETR_2"/>
    <property type="match status" value="1"/>
</dbReference>